<dbReference type="Pfam" id="PF13449">
    <property type="entry name" value="Phytase-like"/>
    <property type="match status" value="1"/>
</dbReference>
<dbReference type="PANTHER" id="PTHR37957">
    <property type="entry name" value="BLR7070 PROTEIN"/>
    <property type="match status" value="1"/>
</dbReference>
<reference evidence="3" key="1">
    <citation type="submission" date="2018-04" db="EMBL/GenBank/DDBJ databases">
        <title>Draft genome sequence of Mycobacterium montefiorense isolated from Japanese black salamander.</title>
        <authorList>
            <person name="Fukano H."/>
            <person name="Yoshida M."/>
            <person name="Shimizu A."/>
            <person name="Iwao H."/>
            <person name="Kurata O."/>
            <person name="Katayama Y."/>
            <person name="Omatsu T."/>
            <person name="Mizutani T."/>
            <person name="Wada S."/>
            <person name="Hoshino Y."/>
        </authorList>
    </citation>
    <scope>NUCLEOTIDE SEQUENCE [LARGE SCALE GENOMIC DNA]</scope>
    <source>
        <strain evidence="3">BS</strain>
    </source>
</reference>
<evidence type="ECO:0000313" key="2">
    <source>
        <dbReference type="EMBL" id="GBG36947.1"/>
    </source>
</evidence>
<evidence type="ECO:0000259" key="1">
    <source>
        <dbReference type="Pfam" id="PF13449"/>
    </source>
</evidence>
<dbReference type="PANTHER" id="PTHR37957:SF1">
    <property type="entry name" value="PHYTASE-LIKE DOMAIN-CONTAINING PROTEIN"/>
    <property type="match status" value="1"/>
</dbReference>
<comment type="caution">
    <text evidence="2">The sequence shown here is derived from an EMBL/GenBank/DDBJ whole genome shotgun (WGS) entry which is preliminary data.</text>
</comment>
<protein>
    <submittedName>
        <fullName evidence="2">Phytase</fullName>
    </submittedName>
</protein>
<dbReference type="EMBL" id="BFCH01000008">
    <property type="protein sequence ID" value="GBG36947.1"/>
    <property type="molecule type" value="Genomic_DNA"/>
</dbReference>
<organism evidence="2 3">
    <name type="scientific">Mycobacterium montefiorense</name>
    <dbReference type="NCBI Taxonomy" id="154654"/>
    <lineage>
        <taxon>Bacteria</taxon>
        <taxon>Bacillati</taxon>
        <taxon>Actinomycetota</taxon>
        <taxon>Actinomycetes</taxon>
        <taxon>Mycobacteriales</taxon>
        <taxon>Mycobacteriaceae</taxon>
        <taxon>Mycobacterium</taxon>
        <taxon>Mycobacterium simiae complex</taxon>
    </lineage>
</organism>
<dbReference type="Proteomes" id="UP000245060">
    <property type="component" value="Unassembled WGS sequence"/>
</dbReference>
<keyword evidence="3" id="KW-1185">Reference proteome</keyword>
<name>A0ABQ0NKJ9_9MYCO</name>
<sequence>MPHRAKFAGTVIGGLSSISYDPGRHIYYAISDDRSVLSPARFYTVRIPLTENGFGEPKFVGVHLLRDRSGRTLAPSNIDAEPPVIAPDPEGIAFDRRRQRLYWSSEGSRLQSNRRGSAPVALDPWIWVASLDGCFLGEFDLPPGLSMSTSPGIGPRRNLTLEGLTVSPSGQFLFAAMEGPGYADGDPPNHKHGALTRITQFDIETKTPVAEWAYQLEPATPPAETNGLSGLVALSDSSFLVIERAGVDKPGKQITVRLYRAEIGEATQVLARPSFVADPPTPISKSLVADLNAIPRLTPLDNIEGITLGPILPDGRQSVILVSDDNFLAHQVTQFLMFAL</sequence>
<dbReference type="SUPFAM" id="SSF75011">
    <property type="entry name" value="3-carboxy-cis,cis-mucoante lactonizing enzyme"/>
    <property type="match status" value="1"/>
</dbReference>
<accession>A0ABQ0NKJ9</accession>
<proteinExistence type="predicted"/>
<feature type="domain" description="Phytase-like" evidence="1">
    <location>
        <begin position="12"/>
        <end position="327"/>
    </location>
</feature>
<evidence type="ECO:0000313" key="3">
    <source>
        <dbReference type="Proteomes" id="UP000245060"/>
    </source>
</evidence>
<gene>
    <name evidence="2" type="ORF">MmonteBS_13190</name>
</gene>
<dbReference type="InterPro" id="IPR027372">
    <property type="entry name" value="Phytase-like_dom"/>
</dbReference>